<evidence type="ECO:0000313" key="11">
    <source>
        <dbReference type="Proteomes" id="UP000007431"/>
    </source>
</evidence>
<evidence type="ECO:0000256" key="5">
    <source>
        <dbReference type="ARBA" id="ARBA00022827"/>
    </source>
</evidence>
<name>D8PK95_SCHCM</name>
<dbReference type="Proteomes" id="UP000007431">
    <property type="component" value="Unassembled WGS sequence"/>
</dbReference>
<evidence type="ECO:0000256" key="4">
    <source>
        <dbReference type="ARBA" id="ARBA00022729"/>
    </source>
</evidence>
<dbReference type="HOGENOM" id="CLU_021176_0_0_1"/>
<evidence type="ECO:0000256" key="8">
    <source>
        <dbReference type="SAM" id="SignalP"/>
    </source>
</evidence>
<dbReference type="Gene3D" id="3.50.50.60">
    <property type="entry name" value="FAD/NAD(P)-binding domain"/>
    <property type="match status" value="1"/>
</dbReference>
<dbReference type="GO" id="GO:0030328">
    <property type="term" value="P:prenylcysteine catabolic process"/>
    <property type="evidence" value="ECO:0007669"/>
    <property type="project" value="InterPro"/>
</dbReference>
<reference evidence="10 11" key="1">
    <citation type="journal article" date="2010" name="Nat. Biotechnol.">
        <title>Genome sequence of the model mushroom Schizophyllum commune.</title>
        <authorList>
            <person name="Ohm R.A."/>
            <person name="de Jong J.F."/>
            <person name="Lugones L.G."/>
            <person name="Aerts A."/>
            <person name="Kothe E."/>
            <person name="Stajich J.E."/>
            <person name="de Vries R.P."/>
            <person name="Record E."/>
            <person name="Levasseur A."/>
            <person name="Baker S.E."/>
            <person name="Bartholomew K.A."/>
            <person name="Coutinho P.M."/>
            <person name="Erdmann S."/>
            <person name="Fowler T.J."/>
            <person name="Gathman A.C."/>
            <person name="Lombard V."/>
            <person name="Henrissat B."/>
            <person name="Knabe N."/>
            <person name="Kuees U."/>
            <person name="Lilly W.W."/>
            <person name="Lindquist E."/>
            <person name="Lucas S."/>
            <person name="Magnuson J.K."/>
            <person name="Piumi F."/>
            <person name="Raudaskoski M."/>
            <person name="Salamov A."/>
            <person name="Schmutz J."/>
            <person name="Schwarze F.W.M.R."/>
            <person name="vanKuyk P.A."/>
            <person name="Horton J.S."/>
            <person name="Grigoriev I.V."/>
            <person name="Woesten H.A.B."/>
        </authorList>
    </citation>
    <scope>NUCLEOTIDE SEQUENCE [LARGE SCALE GENOMIC DNA]</scope>
    <source>
        <strain evidence="11">H4-8 / FGSC 9210</strain>
    </source>
</reference>
<dbReference type="PIRSF" id="PIRSF036292">
    <property type="entry name" value="Prenylcysteine_oxidase"/>
    <property type="match status" value="1"/>
</dbReference>
<feature type="chain" id="PRO_5003120025" description="Prenylcysteine lyase domain-containing protein" evidence="8">
    <location>
        <begin position="17"/>
        <end position="507"/>
    </location>
</feature>
<dbReference type="GO" id="GO:0030327">
    <property type="term" value="P:prenylated protein catabolic process"/>
    <property type="evidence" value="ECO:0007669"/>
    <property type="project" value="TreeGrafter"/>
</dbReference>
<accession>D8PK95</accession>
<dbReference type="InterPro" id="IPR036188">
    <property type="entry name" value="FAD/NAD-bd_sf"/>
</dbReference>
<keyword evidence="6" id="KW-0560">Oxidoreductase</keyword>
<gene>
    <name evidence="10" type="ORF">SCHCODRAFT_46910</name>
</gene>
<evidence type="ECO:0000259" key="9">
    <source>
        <dbReference type="Pfam" id="PF07156"/>
    </source>
</evidence>
<dbReference type="Pfam" id="PF13450">
    <property type="entry name" value="NAD_binding_8"/>
    <property type="match status" value="1"/>
</dbReference>
<dbReference type="EMBL" id="GL377302">
    <property type="protein sequence ID" value="EFJ03982.1"/>
    <property type="molecule type" value="Genomic_DNA"/>
</dbReference>
<keyword evidence="4 8" id="KW-0732">Signal</keyword>
<keyword evidence="3" id="KW-0285">Flavoprotein</keyword>
<dbReference type="AlphaFoldDB" id="D8PK95"/>
<dbReference type="STRING" id="578458.D8PK95"/>
<evidence type="ECO:0000256" key="1">
    <source>
        <dbReference type="ARBA" id="ARBA00001974"/>
    </source>
</evidence>
<dbReference type="InParanoid" id="D8PK95"/>
<feature type="signal peptide" evidence="8">
    <location>
        <begin position="1"/>
        <end position="16"/>
    </location>
</feature>
<keyword evidence="5" id="KW-0274">FAD</keyword>
<dbReference type="eggNOG" id="ENOG502QSHJ">
    <property type="taxonomic scope" value="Eukaryota"/>
</dbReference>
<dbReference type="PANTHER" id="PTHR15944:SF0">
    <property type="entry name" value="PRENYLCYSTEINE LYASE DOMAIN-CONTAINING PROTEIN"/>
    <property type="match status" value="1"/>
</dbReference>
<dbReference type="InterPro" id="IPR010795">
    <property type="entry name" value="Prenylcys_lyase"/>
</dbReference>
<evidence type="ECO:0000313" key="10">
    <source>
        <dbReference type="EMBL" id="EFJ03982.1"/>
    </source>
</evidence>
<evidence type="ECO:0000256" key="2">
    <source>
        <dbReference type="ARBA" id="ARBA00009967"/>
    </source>
</evidence>
<dbReference type="OMA" id="SIGIWDG"/>
<comment type="cofactor">
    <cofactor evidence="1">
        <name>FAD</name>
        <dbReference type="ChEBI" id="CHEBI:57692"/>
    </cofactor>
</comment>
<feature type="domain" description="Prenylcysteine lyase" evidence="9">
    <location>
        <begin position="149"/>
        <end position="477"/>
    </location>
</feature>
<proteinExistence type="inferred from homology"/>
<dbReference type="InterPro" id="IPR017046">
    <property type="entry name" value="Prenylcysteine_Oxase1"/>
</dbReference>
<protein>
    <recommendedName>
        <fullName evidence="9">Prenylcysteine lyase domain-containing protein</fullName>
    </recommendedName>
</protein>
<evidence type="ECO:0000256" key="6">
    <source>
        <dbReference type="ARBA" id="ARBA00023002"/>
    </source>
</evidence>
<keyword evidence="11" id="KW-1185">Reference proteome</keyword>
<dbReference type="SUPFAM" id="SSF51905">
    <property type="entry name" value="FAD/NAD(P)-binding domain"/>
    <property type="match status" value="1"/>
</dbReference>
<organism evidence="11">
    <name type="scientific">Schizophyllum commune (strain H4-8 / FGSC 9210)</name>
    <name type="common">Split gill fungus</name>
    <dbReference type="NCBI Taxonomy" id="578458"/>
    <lineage>
        <taxon>Eukaryota</taxon>
        <taxon>Fungi</taxon>
        <taxon>Dikarya</taxon>
        <taxon>Basidiomycota</taxon>
        <taxon>Agaricomycotina</taxon>
        <taxon>Agaricomycetes</taxon>
        <taxon>Agaricomycetidae</taxon>
        <taxon>Agaricales</taxon>
        <taxon>Schizophyllaceae</taxon>
        <taxon>Schizophyllum</taxon>
    </lineage>
</organism>
<keyword evidence="7" id="KW-0325">Glycoprotein</keyword>
<dbReference type="GO" id="GO:0001735">
    <property type="term" value="F:prenylcysteine oxidase activity"/>
    <property type="evidence" value="ECO:0007669"/>
    <property type="project" value="InterPro"/>
</dbReference>
<dbReference type="VEuPathDB" id="FungiDB:SCHCODRAFT_02609955"/>
<comment type="similarity">
    <text evidence="2">Belongs to the prenylcysteine oxidase family.</text>
</comment>
<evidence type="ECO:0000256" key="7">
    <source>
        <dbReference type="ARBA" id="ARBA00023180"/>
    </source>
</evidence>
<dbReference type="Pfam" id="PF07156">
    <property type="entry name" value="Prenylcys_lyase"/>
    <property type="match status" value="1"/>
</dbReference>
<dbReference type="PANTHER" id="PTHR15944">
    <property type="entry name" value="FARNESYLCYSTEINE LYASE"/>
    <property type="match status" value="1"/>
</dbReference>
<sequence length="507" mass="55960">MKACCGLLLLPLACSAFQLPFKVPFLSSNSLVEPEAPSGTPRIAIIGAGAGGSSAAFWIAKAKERFGLDVEVDVYEKDSYVGGRATTVYPYNDTTLPAVELGGSIFVEANKNMWRASQEFNLTLKDFNDKDSTMGVWDGTSILFSAGDGWWDNAKLLWRFGMAPLKAKWITDDIVKKFLRLYSYDHPKWDNIRDLAGQLGVAQLVEDTGEDFFRGKGVSEKFVFELIEAATRVNYGQNVDDLHAFGATVSMATNGATGIQGGNYQIFEHFLNYSGANVYLNTPVTSISDSQTFWTVRTAGSAKAYKAVIFAAPIHSSGIAINAPNAVEVPDVPYVRLHVTLLSTTSPRPNPTYFNAKVEEVPSMILTTYDGARNNGSVPEFNSLSYHGAIREGEWVVKIFSQQEISDEWLSEMFLGQVGWVYRKQWDAYPKLLPNSPMPPVKLDTNFYYVNAFEPFISTMETETVAARNVVDLLLNEAFGASICGRSLTGPDSSRTQDPKYTYGWDC</sequence>
<evidence type="ECO:0000256" key="3">
    <source>
        <dbReference type="ARBA" id="ARBA00022630"/>
    </source>
</evidence>